<evidence type="ECO:0000313" key="16">
    <source>
        <dbReference type="Proteomes" id="UP000012174"/>
    </source>
</evidence>
<dbReference type="InterPro" id="IPR018391">
    <property type="entry name" value="PQQ_b-propeller_rpt"/>
</dbReference>
<dbReference type="OrthoDB" id="28092at2759"/>
<evidence type="ECO:0000256" key="9">
    <source>
        <dbReference type="ARBA" id="ARBA00023136"/>
    </source>
</evidence>
<evidence type="ECO:0000256" key="6">
    <source>
        <dbReference type="ARBA" id="ARBA00022729"/>
    </source>
</evidence>
<evidence type="ECO:0000256" key="1">
    <source>
        <dbReference type="ARBA" id="ARBA00004115"/>
    </source>
</evidence>
<dbReference type="HOGENOM" id="CLU_005034_0_1_1"/>
<keyword evidence="6 12" id="KW-0732">Signal</keyword>
<feature type="signal peptide" evidence="12">
    <location>
        <begin position="1"/>
        <end position="22"/>
    </location>
</feature>
<dbReference type="KEGG" id="ela:UCREL1_477"/>
<dbReference type="STRING" id="1287681.M7T0N1"/>
<evidence type="ECO:0000313" key="15">
    <source>
        <dbReference type="EMBL" id="EMR72469.1"/>
    </source>
</evidence>
<evidence type="ECO:0000256" key="10">
    <source>
        <dbReference type="ARBA" id="ARBA00023180"/>
    </source>
</evidence>
<keyword evidence="7" id="KW-0256">Endoplasmic reticulum</keyword>
<dbReference type="GO" id="GO:0072546">
    <property type="term" value="C:EMC complex"/>
    <property type="evidence" value="ECO:0007669"/>
    <property type="project" value="InterPro"/>
</dbReference>
<proteinExistence type="inferred from homology"/>
<evidence type="ECO:0000256" key="11">
    <source>
        <dbReference type="SAM" id="Phobius"/>
    </source>
</evidence>
<dbReference type="GO" id="GO:0034975">
    <property type="term" value="P:protein folding in endoplasmic reticulum"/>
    <property type="evidence" value="ECO:0007669"/>
    <property type="project" value="TreeGrafter"/>
</dbReference>
<evidence type="ECO:0000256" key="4">
    <source>
        <dbReference type="ARBA" id="ARBA00020824"/>
    </source>
</evidence>
<keyword evidence="16" id="KW-1185">Reference proteome</keyword>
<evidence type="ECO:0000256" key="2">
    <source>
        <dbReference type="ARBA" id="ARBA00007904"/>
    </source>
</evidence>
<evidence type="ECO:0000256" key="7">
    <source>
        <dbReference type="ARBA" id="ARBA00022824"/>
    </source>
</evidence>
<dbReference type="Gene3D" id="2.130.10.10">
    <property type="entry name" value="YVTN repeat-like/Quinoprotein amine dehydrogenase"/>
    <property type="match status" value="1"/>
</dbReference>
<evidence type="ECO:0000256" key="8">
    <source>
        <dbReference type="ARBA" id="ARBA00022989"/>
    </source>
</evidence>
<evidence type="ECO:0000256" key="12">
    <source>
        <dbReference type="SAM" id="SignalP"/>
    </source>
</evidence>
<evidence type="ECO:0000259" key="13">
    <source>
        <dbReference type="Pfam" id="PF07774"/>
    </source>
</evidence>
<dbReference type="Pfam" id="PF07774">
    <property type="entry name" value="EMC1_C"/>
    <property type="match status" value="1"/>
</dbReference>
<evidence type="ECO:0000256" key="5">
    <source>
        <dbReference type="ARBA" id="ARBA00022692"/>
    </source>
</evidence>
<keyword evidence="5 11" id="KW-0812">Transmembrane</keyword>
<dbReference type="SMART" id="SM00564">
    <property type="entry name" value="PQQ"/>
    <property type="match status" value="4"/>
</dbReference>
<feature type="transmembrane region" description="Helical" evidence="11">
    <location>
        <begin position="972"/>
        <end position="992"/>
    </location>
</feature>
<keyword evidence="8 11" id="KW-1133">Transmembrane helix</keyword>
<dbReference type="EMBL" id="KB705450">
    <property type="protein sequence ID" value="EMR72469.1"/>
    <property type="molecule type" value="Genomic_DNA"/>
</dbReference>
<dbReference type="PANTHER" id="PTHR21573:SF0">
    <property type="entry name" value="ER MEMBRANE PROTEIN COMPLEX SUBUNIT 1"/>
    <property type="match status" value="1"/>
</dbReference>
<keyword evidence="9 11" id="KW-0472">Membrane</keyword>
<dbReference type="InterPro" id="IPR026895">
    <property type="entry name" value="EMC1"/>
</dbReference>
<reference evidence="16" key="1">
    <citation type="journal article" date="2013" name="Genome Announc.">
        <title>Draft genome sequence of the grapevine dieback fungus Eutypa lata UCR-EL1.</title>
        <authorList>
            <person name="Blanco-Ulate B."/>
            <person name="Rolshausen P.E."/>
            <person name="Cantu D."/>
        </authorList>
    </citation>
    <scope>NUCLEOTIDE SEQUENCE [LARGE SCALE GENOMIC DNA]</scope>
    <source>
        <strain evidence="16">UCR-EL1</strain>
    </source>
</reference>
<comment type="subcellular location">
    <subcellularLocation>
        <location evidence="1">Endoplasmic reticulum membrane</location>
        <topology evidence="1">Single-pass type I membrane protein</topology>
    </subcellularLocation>
</comment>
<dbReference type="Proteomes" id="UP000012174">
    <property type="component" value="Unassembled WGS sequence"/>
</dbReference>
<dbReference type="InterPro" id="IPR058545">
    <property type="entry name" value="Beta-prop_EMC1_1st"/>
</dbReference>
<keyword evidence="10" id="KW-0325">Glycoprotein</keyword>
<sequence length="1004" mass="107673">MHLQFRTLSLSLLLALPAAVRAVFQDEVGHIDYHHKLLGVPQRETTFFHRPRRDDKASLLYTLTDLGVLGAVNPTSGDVVWRQPLLQHANISDSDSSTHLRAGEDEPWLASAAGTSVQTWDAISGRNVWSLDFRGKAKDLEVMELTGNDHKDVLTLHAEDGVGVTRRIHGTEGRVLWEYREVTNDVPLQVSTNVEKVFVVTLHGSLLSYSLKVIVLDTLTGKKLDEIPIGTKGEVQSEKDVMFVGSNSAAPIVAWTDNNLTTLKVNVLGTKATKTFPLVSGATGVEIHSPHLVQSSPHFLVHTRTKTGHKGDVFHIDLKSNAITKAYELPLIEGDGAFSTSSIAANVFFTRVTSDEVIITSSQSHGILSRWSLQKGSEKLQAIHGVSEVVKKPDDSYAVRSAVVNDADDWVLIRNGELGWTRPEGLSGAVAATWAEIPESEELAKTLEAEAHSNPFHAYIHRVNRHIDDLQYLPGWLQSIPGRLLSSILGSENSANSGSNTLSRDSFGFNKLVVLATKRGKLYGLDAGNHGRIVWSKKATETPATTQPWDVRAIHADNVRGLVTVRGAGGEFIIVKSDTGNTVESIPSGLFPPLESAALVDSDAGPWLLPIGVGGLVNEIPAAWAPKQTVVTRTPEGGVQGLIFTSGGGEHAMATPAWTFVPPKGQRIVNIASRPTHDPIASIGRVLGDRSVKYKYLNPNTIVVATIDGGSSEGATIAAASSSLTIYLLDTISGQVLHSAAHEGIDPNKEISCTIAENWFVCSFYGEYTLREPSSSSSQQQQQKAQTLKGHQLTVTDLYESELSNDRGPLGDTAANFSSLDPLDNPTAGLPLPAAVSKSFVLSSPLVAFASSVTAQGISSRLLLAYAPDLRAVVGVPRAAIDPRRPVGRDPTPQELEEGLVRYAPALDVDARWVVSHEWDVLLRGTAAHIIASPAVLESTSLVLALGGVDLFGTRVAPSQAFDVLGKGFNKLALVATVGALGLGVLALGPLVRKKQINTRWGGT</sequence>
<organism evidence="15 16">
    <name type="scientific">Eutypa lata (strain UCR-EL1)</name>
    <name type="common">Grapevine dieback disease fungus</name>
    <name type="synonym">Eutypa armeniacae</name>
    <dbReference type="NCBI Taxonomy" id="1287681"/>
    <lineage>
        <taxon>Eukaryota</taxon>
        <taxon>Fungi</taxon>
        <taxon>Dikarya</taxon>
        <taxon>Ascomycota</taxon>
        <taxon>Pezizomycotina</taxon>
        <taxon>Sordariomycetes</taxon>
        <taxon>Xylariomycetidae</taxon>
        <taxon>Xylariales</taxon>
        <taxon>Diatrypaceae</taxon>
        <taxon>Eutypa</taxon>
    </lineage>
</organism>
<comment type="similarity">
    <text evidence="2">Belongs to the EMC1 family.</text>
</comment>
<accession>M7T0N1</accession>
<dbReference type="AlphaFoldDB" id="M7T0N1"/>
<name>M7T0N1_EUTLA</name>
<dbReference type="OMA" id="SWAEVYH"/>
<dbReference type="Pfam" id="PF25293">
    <property type="entry name" value="Beta-prop_EMC1_N"/>
    <property type="match status" value="1"/>
</dbReference>
<dbReference type="eggNOG" id="KOG2103">
    <property type="taxonomic scope" value="Eukaryota"/>
</dbReference>
<gene>
    <name evidence="15" type="ORF">UCREL1_477</name>
</gene>
<feature type="domain" description="EMC1 first beta-propeller" evidence="14">
    <location>
        <begin position="22"/>
        <end position="424"/>
    </location>
</feature>
<feature type="domain" description="ER membrane protein complex subunit 1 C-terminal" evidence="13">
    <location>
        <begin position="756"/>
        <end position="1001"/>
    </location>
</feature>
<dbReference type="InterPro" id="IPR011678">
    <property type="entry name" value="EMC1_C"/>
</dbReference>
<comment type="subunit">
    <text evidence="3">Component of the ER membrane protein complex (EMC).</text>
</comment>
<dbReference type="SUPFAM" id="SSF50998">
    <property type="entry name" value="Quinoprotein alcohol dehydrogenase-like"/>
    <property type="match status" value="2"/>
</dbReference>
<feature type="chain" id="PRO_5004085439" description="ER membrane protein complex subunit 1" evidence="12">
    <location>
        <begin position="23"/>
        <end position="1004"/>
    </location>
</feature>
<evidence type="ECO:0000256" key="3">
    <source>
        <dbReference type="ARBA" id="ARBA00011276"/>
    </source>
</evidence>
<dbReference type="InterPro" id="IPR011047">
    <property type="entry name" value="Quinoprotein_ADH-like_sf"/>
</dbReference>
<protein>
    <recommendedName>
        <fullName evidence="4">ER membrane protein complex subunit 1</fullName>
    </recommendedName>
</protein>
<evidence type="ECO:0000259" key="14">
    <source>
        <dbReference type="Pfam" id="PF25293"/>
    </source>
</evidence>
<dbReference type="PANTHER" id="PTHR21573">
    <property type="entry name" value="ER MEMBRANE PROTEIN COMPLEX SUBUNIT 1"/>
    <property type="match status" value="1"/>
</dbReference>
<dbReference type="InterPro" id="IPR015943">
    <property type="entry name" value="WD40/YVTN_repeat-like_dom_sf"/>
</dbReference>